<comment type="pathway">
    <text evidence="1 7 8">Cofactor biosynthesis; NAD(+) biosynthesis; NAD(+) from deamido-NAD(+) (L-Gln route): step 1/1.</text>
</comment>
<accession>S9S962</accession>
<evidence type="ECO:0000313" key="12">
    <source>
        <dbReference type="Proteomes" id="UP000015346"/>
    </source>
</evidence>
<dbReference type="NCBIfam" id="NF010588">
    <property type="entry name" value="PRK13981.1"/>
    <property type="match status" value="1"/>
</dbReference>
<dbReference type="GO" id="GO:0008795">
    <property type="term" value="F:NAD+ synthase activity"/>
    <property type="evidence" value="ECO:0007669"/>
    <property type="project" value="UniProtKB-UniRule"/>
</dbReference>
<comment type="similarity">
    <text evidence="9">Belongs to the NAD synthetase family.</text>
</comment>
<dbReference type="HOGENOM" id="CLU_022313_2_0_5"/>
<dbReference type="GO" id="GO:0003952">
    <property type="term" value="F:NAD+ synthase (glutamine-hydrolyzing) activity"/>
    <property type="evidence" value="ECO:0007669"/>
    <property type="project" value="UniProtKB-UniRule"/>
</dbReference>
<reference evidence="11 12" key="1">
    <citation type="journal article" date="2013" name="Stand. Genomic Sci.">
        <title>Genome sequence of the reddish-pigmented Rubellimicrobium thermophilum type strain (DSM 16684(T)), a member of the Roseobacter clade.</title>
        <authorList>
            <person name="Fiebig A."/>
            <person name="Riedel T."/>
            <person name="Gronow S."/>
            <person name="Petersen J."/>
            <person name="Klenk H.P."/>
            <person name="Goker M."/>
        </authorList>
    </citation>
    <scope>NUCLEOTIDE SEQUENCE [LARGE SCALE GENOMIC DNA]</scope>
    <source>
        <strain evidence="11 12">DSM 16684</strain>
    </source>
</reference>
<comment type="function">
    <text evidence="7">Catalyzes the ATP-dependent amidation of deamido-NAD to form NAD. Uses L-glutamine as a nitrogen source.</text>
</comment>
<feature type="domain" description="CN hydrolase" evidence="10">
    <location>
        <begin position="5"/>
        <end position="245"/>
    </location>
</feature>
<dbReference type="RefSeq" id="WP_021097598.1">
    <property type="nucleotide sequence ID" value="NZ_KE557320.1"/>
</dbReference>
<dbReference type="AlphaFoldDB" id="S9S962"/>
<keyword evidence="4 7" id="KW-0547">Nucleotide-binding</keyword>
<comment type="similarity">
    <text evidence="2 7 8">In the C-terminal section; belongs to the NAD synthetase family.</text>
</comment>
<dbReference type="FunFam" id="3.40.50.620:FF:000106">
    <property type="entry name" value="Glutamine-dependent NAD(+) synthetase"/>
    <property type="match status" value="1"/>
</dbReference>
<proteinExistence type="inferred from homology"/>
<evidence type="ECO:0000256" key="2">
    <source>
        <dbReference type="ARBA" id="ARBA00007145"/>
    </source>
</evidence>
<evidence type="ECO:0000256" key="9">
    <source>
        <dbReference type="RuleBase" id="RU003811"/>
    </source>
</evidence>
<keyword evidence="5 7" id="KW-0067">ATP-binding</keyword>
<sequence length="566" mass="61799">MTDRFRLTLAQLDATVGDIAGNLARARAAWEEGRAAGADLVALPEMFATGYQLQDLVSKPVFHRDAIRAVEAFAAELADGPPLLIGAPWAEGGALYNAAWLLQGGRVAGRKLKHELPNYTVFDERRHYTPGPPGDPFAIGPLRVGTPVCEDAWFPTVAAEMDAKGAGLLLVINGSPYYRGKHAVRMNRMVARVRETDLPLVYLNLVGAQDDQVFDGGSFVLDRGGQIVRRLPLFEEAVVHVDFHRTPQGWVPEGGDVPPLPPAVEQDYHAMVVSLRGYLAKSGIERVLLGLSGGVDSALVATIACDALGPDHVRCVMLPSRYTSRTSLEDAAAVAQRLGCRLDEIPITGPQEAVGAALAPLFAGTAPGIAEENIQSRLRGLLLMALSNKFGEMLLTTGNKSEMAVGYATIYGDMAGGYNPLKDLYKTRVFETCRWRNAHHRPWMRGPAGEVIPPRVIDKPPTAELRENQKDEDSLPPYPVLDAILEILVEADGSVEDCMAAGFDRATVKKVEALLYGAEWKRFQSAPGTRLTRRAFWLDRRYPIVNRWRDEGGDESPPRQVRGRTA</sequence>
<evidence type="ECO:0000313" key="11">
    <source>
        <dbReference type="EMBL" id="EPX86690.1"/>
    </source>
</evidence>
<evidence type="ECO:0000256" key="4">
    <source>
        <dbReference type="ARBA" id="ARBA00022741"/>
    </source>
</evidence>
<keyword evidence="6 7" id="KW-0520">NAD</keyword>
<feature type="binding site" evidence="7">
    <location>
        <begin position="290"/>
        <end position="297"/>
    </location>
    <ligand>
        <name>ATP</name>
        <dbReference type="ChEBI" id="CHEBI:30616"/>
    </ligand>
</feature>
<protein>
    <recommendedName>
        <fullName evidence="7 8">Glutamine-dependent NAD(+) synthetase</fullName>
        <ecNumber evidence="7 8">6.3.5.1</ecNumber>
    </recommendedName>
    <alternativeName>
        <fullName evidence="7 8">NAD(+) synthase [glutamine-hydrolyzing]</fullName>
    </alternativeName>
</protein>
<name>S9S962_9RHOB</name>
<dbReference type="NCBIfam" id="TIGR00552">
    <property type="entry name" value="nadE"/>
    <property type="match status" value="1"/>
</dbReference>
<dbReference type="CDD" id="cd00553">
    <property type="entry name" value="NAD_synthase"/>
    <property type="match status" value="1"/>
</dbReference>
<comment type="caution">
    <text evidence="7">Lacks conserved residue(s) required for the propagation of feature annotation.</text>
</comment>
<feature type="binding site" evidence="7">
    <location>
        <position position="119"/>
    </location>
    <ligand>
        <name>L-glutamine</name>
        <dbReference type="ChEBI" id="CHEBI:58359"/>
    </ligand>
</feature>
<feature type="binding site" evidence="7">
    <location>
        <position position="175"/>
    </location>
    <ligand>
        <name>L-glutamine</name>
        <dbReference type="ChEBI" id="CHEBI:58359"/>
    </ligand>
</feature>
<dbReference type="HAMAP" id="MF_02090">
    <property type="entry name" value="NadE_glutamine_dep"/>
    <property type="match status" value="1"/>
</dbReference>
<dbReference type="PANTHER" id="PTHR23090:SF9">
    <property type="entry name" value="GLUTAMINE-DEPENDENT NAD(+) SYNTHETASE"/>
    <property type="match status" value="1"/>
</dbReference>
<dbReference type="GO" id="GO:0005737">
    <property type="term" value="C:cytoplasm"/>
    <property type="evidence" value="ECO:0007669"/>
    <property type="project" value="InterPro"/>
</dbReference>
<feature type="binding site" evidence="7">
    <location>
        <position position="402"/>
    </location>
    <ligand>
        <name>deamido-NAD(+)</name>
        <dbReference type="ChEBI" id="CHEBI:58437"/>
        <note>ligand shared between two neighboring subunits</note>
    </ligand>
</feature>
<dbReference type="Proteomes" id="UP000015346">
    <property type="component" value="Unassembled WGS sequence"/>
</dbReference>
<dbReference type="SUPFAM" id="SSF52402">
    <property type="entry name" value="Adenine nucleotide alpha hydrolases-like"/>
    <property type="match status" value="1"/>
</dbReference>
<feature type="active site" description="Nucleophile; for glutaminase activity" evidence="7">
    <location>
        <position position="149"/>
    </location>
</feature>
<dbReference type="InterPro" id="IPR003010">
    <property type="entry name" value="C-N_Hydrolase"/>
</dbReference>
<dbReference type="InterPro" id="IPR036526">
    <property type="entry name" value="C-N_Hydrolase_sf"/>
</dbReference>
<evidence type="ECO:0000256" key="8">
    <source>
        <dbReference type="PIRNR" id="PIRNR006630"/>
    </source>
</evidence>
<dbReference type="OrthoDB" id="9760188at2"/>
<dbReference type="GO" id="GO:0005524">
    <property type="term" value="F:ATP binding"/>
    <property type="evidence" value="ECO:0007669"/>
    <property type="project" value="UniProtKB-UniRule"/>
</dbReference>
<dbReference type="InterPro" id="IPR014445">
    <property type="entry name" value="Gln-dep_NAD_synthase"/>
</dbReference>
<dbReference type="Pfam" id="PF00795">
    <property type="entry name" value="CN_hydrolase"/>
    <property type="match status" value="1"/>
</dbReference>
<keyword evidence="12" id="KW-1185">Reference proteome</keyword>
<dbReference type="UniPathway" id="UPA00253">
    <property type="reaction ID" value="UER00334"/>
</dbReference>
<dbReference type="STRING" id="1123069.ruthe_01508"/>
<evidence type="ECO:0000256" key="1">
    <source>
        <dbReference type="ARBA" id="ARBA00005188"/>
    </source>
</evidence>
<dbReference type="EC" id="6.3.5.1" evidence="7 8"/>
<dbReference type="PANTHER" id="PTHR23090">
    <property type="entry name" value="NH 3 /GLUTAMINE-DEPENDENT NAD + SYNTHETASE"/>
    <property type="match status" value="1"/>
</dbReference>
<dbReference type="InterPro" id="IPR003694">
    <property type="entry name" value="NAD_synthase"/>
</dbReference>
<evidence type="ECO:0000259" key="10">
    <source>
        <dbReference type="PROSITE" id="PS50263"/>
    </source>
</evidence>
<comment type="caution">
    <text evidence="11">The sequence shown here is derived from an EMBL/GenBank/DDBJ whole genome shotgun (WGS) entry which is preliminary data.</text>
</comment>
<organism evidence="11 12">
    <name type="scientific">Rubellimicrobium thermophilum DSM 16684</name>
    <dbReference type="NCBI Taxonomy" id="1123069"/>
    <lineage>
        <taxon>Bacteria</taxon>
        <taxon>Pseudomonadati</taxon>
        <taxon>Pseudomonadota</taxon>
        <taxon>Alphaproteobacteria</taxon>
        <taxon>Rhodobacterales</taxon>
        <taxon>Roseobacteraceae</taxon>
        <taxon>Rubellimicrobium</taxon>
    </lineage>
</organism>
<feature type="binding site" evidence="7">
    <location>
        <position position="373"/>
    </location>
    <ligand>
        <name>deamido-NAD(+)</name>
        <dbReference type="ChEBI" id="CHEBI:58437"/>
        <note>ligand shared between two neighboring subunits</note>
    </ligand>
</feature>
<dbReference type="EMBL" id="AOLV01000010">
    <property type="protein sequence ID" value="EPX86690.1"/>
    <property type="molecule type" value="Genomic_DNA"/>
</dbReference>
<dbReference type="PIRSF" id="PIRSF006630">
    <property type="entry name" value="NADS_GAT"/>
    <property type="match status" value="1"/>
</dbReference>
<evidence type="ECO:0000256" key="7">
    <source>
        <dbReference type="HAMAP-Rule" id="MF_02090"/>
    </source>
</evidence>
<dbReference type="GO" id="GO:0004359">
    <property type="term" value="F:glutaminase activity"/>
    <property type="evidence" value="ECO:0007669"/>
    <property type="project" value="InterPro"/>
</dbReference>
<feature type="binding site" evidence="7">
    <location>
        <position position="521"/>
    </location>
    <ligand>
        <name>deamido-NAD(+)</name>
        <dbReference type="ChEBI" id="CHEBI:58437"/>
        <note>ligand shared between two neighboring subunits</note>
    </ligand>
</feature>
<dbReference type="Gene3D" id="3.60.110.10">
    <property type="entry name" value="Carbon-nitrogen hydrolase"/>
    <property type="match status" value="1"/>
</dbReference>
<dbReference type="InterPro" id="IPR022310">
    <property type="entry name" value="NAD/GMP_synthase"/>
</dbReference>
<feature type="active site" description="Proton acceptor; for glutaminase activity" evidence="7">
    <location>
        <position position="45"/>
    </location>
</feature>
<feature type="binding site" evidence="7">
    <location>
        <position position="397"/>
    </location>
    <ligand>
        <name>ATP</name>
        <dbReference type="ChEBI" id="CHEBI:30616"/>
    </ligand>
</feature>
<feature type="binding site" evidence="7">
    <location>
        <position position="181"/>
    </location>
    <ligand>
        <name>L-glutamine</name>
        <dbReference type="ChEBI" id="CHEBI:58359"/>
    </ligand>
</feature>
<keyword evidence="3 7" id="KW-0436">Ligase</keyword>
<dbReference type="Pfam" id="PF02540">
    <property type="entry name" value="NAD_synthase"/>
    <property type="match status" value="1"/>
</dbReference>
<dbReference type="PATRIC" id="fig|1123069.3.peg.1477"/>
<feature type="active site" description="For glutaminase activity" evidence="7">
    <location>
        <position position="113"/>
    </location>
</feature>
<dbReference type="SUPFAM" id="SSF56317">
    <property type="entry name" value="Carbon-nitrogen hydrolase"/>
    <property type="match status" value="1"/>
</dbReference>
<dbReference type="Gene3D" id="3.40.50.620">
    <property type="entry name" value="HUPs"/>
    <property type="match status" value="1"/>
</dbReference>
<evidence type="ECO:0000256" key="3">
    <source>
        <dbReference type="ARBA" id="ARBA00022598"/>
    </source>
</evidence>
<dbReference type="InterPro" id="IPR014729">
    <property type="entry name" value="Rossmann-like_a/b/a_fold"/>
</dbReference>
<evidence type="ECO:0000256" key="5">
    <source>
        <dbReference type="ARBA" id="ARBA00022840"/>
    </source>
</evidence>
<dbReference type="GO" id="GO:0009435">
    <property type="term" value="P:NAD+ biosynthetic process"/>
    <property type="evidence" value="ECO:0007669"/>
    <property type="project" value="UniProtKB-UniRule"/>
</dbReference>
<dbReference type="PROSITE" id="PS50263">
    <property type="entry name" value="CN_HYDROLASE"/>
    <property type="match status" value="1"/>
</dbReference>
<gene>
    <name evidence="7" type="primary">nadE</name>
    <name evidence="11" type="ORF">ruthe_01508</name>
</gene>
<comment type="catalytic activity">
    <reaction evidence="7 8">
        <text>deamido-NAD(+) + L-glutamine + ATP + H2O = L-glutamate + AMP + diphosphate + NAD(+) + H(+)</text>
        <dbReference type="Rhea" id="RHEA:24384"/>
        <dbReference type="ChEBI" id="CHEBI:15377"/>
        <dbReference type="ChEBI" id="CHEBI:15378"/>
        <dbReference type="ChEBI" id="CHEBI:29985"/>
        <dbReference type="ChEBI" id="CHEBI:30616"/>
        <dbReference type="ChEBI" id="CHEBI:33019"/>
        <dbReference type="ChEBI" id="CHEBI:57540"/>
        <dbReference type="ChEBI" id="CHEBI:58359"/>
        <dbReference type="ChEBI" id="CHEBI:58437"/>
        <dbReference type="ChEBI" id="CHEBI:456215"/>
        <dbReference type="EC" id="6.3.5.1"/>
    </reaction>
</comment>
<evidence type="ECO:0000256" key="6">
    <source>
        <dbReference type="ARBA" id="ARBA00023027"/>
    </source>
</evidence>
<dbReference type="CDD" id="cd07570">
    <property type="entry name" value="GAT_Gln-NAD-synth"/>
    <property type="match status" value="1"/>
</dbReference>